<keyword evidence="8 21" id="KW-0812">Transmembrane</keyword>
<dbReference type="PROSITE" id="PS50297">
    <property type="entry name" value="ANK_REP_REGION"/>
    <property type="match status" value="1"/>
</dbReference>
<evidence type="ECO:0000256" key="1">
    <source>
        <dbReference type="ARBA" id="ARBA00001947"/>
    </source>
</evidence>
<keyword evidence="10" id="KW-0677">Repeat</keyword>
<dbReference type="InterPro" id="IPR001199">
    <property type="entry name" value="Cyt_B5-like_heme/steroid-bd"/>
</dbReference>
<feature type="signal peptide" evidence="22">
    <location>
        <begin position="1"/>
        <end position="17"/>
    </location>
</feature>
<evidence type="ECO:0000256" key="17">
    <source>
        <dbReference type="ARBA" id="ARBA00023098"/>
    </source>
</evidence>
<evidence type="ECO:0000256" key="12">
    <source>
        <dbReference type="ARBA" id="ARBA00022832"/>
    </source>
</evidence>
<evidence type="ECO:0000256" key="22">
    <source>
        <dbReference type="SAM" id="SignalP"/>
    </source>
</evidence>
<keyword evidence="11" id="KW-0256">Endoplasmic reticulum</keyword>
<keyword evidence="22" id="KW-0732">Signal</keyword>
<dbReference type="GO" id="GO:0005789">
    <property type="term" value="C:endoplasmic reticulum membrane"/>
    <property type="evidence" value="ECO:0007669"/>
    <property type="project" value="UniProtKB-SubCell"/>
</dbReference>
<evidence type="ECO:0000256" key="5">
    <source>
        <dbReference type="ARBA" id="ARBA00005747"/>
    </source>
</evidence>
<dbReference type="Pfam" id="PF24883">
    <property type="entry name" value="NPHP3_N"/>
    <property type="match status" value="1"/>
</dbReference>
<evidence type="ECO:0000256" key="9">
    <source>
        <dbReference type="ARBA" id="ARBA00022723"/>
    </source>
</evidence>
<keyword evidence="19" id="KW-0275">Fatty acid biosynthesis</keyword>
<evidence type="ECO:0000256" key="7">
    <source>
        <dbReference type="ARBA" id="ARBA00022617"/>
    </source>
</evidence>
<evidence type="ECO:0000256" key="18">
    <source>
        <dbReference type="ARBA" id="ARBA00023136"/>
    </source>
</evidence>
<protein>
    <recommendedName>
        <fullName evidence="23">Cytochrome b5 heme-binding domain-containing protein</fullName>
    </recommendedName>
</protein>
<dbReference type="InterPro" id="IPR027417">
    <property type="entry name" value="P-loop_NTPase"/>
</dbReference>
<evidence type="ECO:0000256" key="13">
    <source>
        <dbReference type="ARBA" id="ARBA00022833"/>
    </source>
</evidence>
<feature type="transmembrane region" description="Helical" evidence="21">
    <location>
        <begin position="1125"/>
        <end position="1144"/>
    </location>
</feature>
<dbReference type="Pfam" id="PF04116">
    <property type="entry name" value="FA_hydroxylase"/>
    <property type="match status" value="1"/>
</dbReference>
<evidence type="ECO:0000256" key="21">
    <source>
        <dbReference type="SAM" id="Phobius"/>
    </source>
</evidence>
<proteinExistence type="inferred from homology"/>
<dbReference type="PANTHER" id="PTHR12863">
    <property type="entry name" value="FATTY ACID HYDROXYLASE"/>
    <property type="match status" value="1"/>
</dbReference>
<dbReference type="Proteomes" id="UP001358417">
    <property type="component" value="Unassembled WGS sequence"/>
</dbReference>
<evidence type="ECO:0000256" key="3">
    <source>
        <dbReference type="ARBA" id="ARBA00004991"/>
    </source>
</evidence>
<accession>A0AAV9N3T9</accession>
<feature type="repeat" description="ANK" evidence="20">
    <location>
        <begin position="741"/>
        <end position="773"/>
    </location>
</feature>
<comment type="pathway">
    <text evidence="3">Sphingolipid metabolism.</text>
</comment>
<dbReference type="Pfam" id="PF00173">
    <property type="entry name" value="Cyt-b5"/>
    <property type="match status" value="1"/>
</dbReference>
<dbReference type="InterPro" id="IPR018506">
    <property type="entry name" value="Cyt_B5_heme-BS"/>
</dbReference>
<keyword evidence="7" id="KW-0349">Heme</keyword>
<comment type="cofactor">
    <cofactor evidence="1">
        <name>Zn(2+)</name>
        <dbReference type="ChEBI" id="CHEBI:29105"/>
    </cofactor>
</comment>
<dbReference type="AlphaFoldDB" id="A0AAV9N3T9"/>
<dbReference type="SUPFAM" id="SSF52540">
    <property type="entry name" value="P-loop containing nucleoside triphosphate hydrolases"/>
    <property type="match status" value="1"/>
</dbReference>
<dbReference type="InterPro" id="IPR036400">
    <property type="entry name" value="Cyt_B5-like_heme/steroid_sf"/>
</dbReference>
<comment type="pathway">
    <text evidence="4">Lipid metabolism.</text>
</comment>
<reference evidence="24 25" key="1">
    <citation type="submission" date="2023-08" db="EMBL/GenBank/DDBJ databases">
        <title>Black Yeasts Isolated from many extreme environments.</title>
        <authorList>
            <person name="Coleine C."/>
            <person name="Stajich J.E."/>
            <person name="Selbmann L."/>
        </authorList>
    </citation>
    <scope>NUCLEOTIDE SEQUENCE [LARGE SCALE GENOMIC DNA]</scope>
    <source>
        <strain evidence="24 25">CCFEE 5792</strain>
    </source>
</reference>
<dbReference type="Pfam" id="PF12796">
    <property type="entry name" value="Ank_2"/>
    <property type="match status" value="1"/>
</dbReference>
<evidence type="ECO:0000256" key="20">
    <source>
        <dbReference type="PROSITE-ProRule" id="PRU00023"/>
    </source>
</evidence>
<evidence type="ECO:0000256" key="19">
    <source>
        <dbReference type="ARBA" id="ARBA00023160"/>
    </source>
</evidence>
<evidence type="ECO:0000256" key="4">
    <source>
        <dbReference type="ARBA" id="ARBA00005189"/>
    </source>
</evidence>
<keyword evidence="15" id="KW-0560">Oxidoreductase</keyword>
<dbReference type="Gene3D" id="3.40.50.300">
    <property type="entry name" value="P-loop containing nucleotide triphosphate hydrolases"/>
    <property type="match status" value="1"/>
</dbReference>
<dbReference type="GO" id="GO:0006633">
    <property type="term" value="P:fatty acid biosynthetic process"/>
    <property type="evidence" value="ECO:0007669"/>
    <property type="project" value="UniProtKB-KW"/>
</dbReference>
<dbReference type="SMART" id="SM00248">
    <property type="entry name" value="ANK"/>
    <property type="match status" value="1"/>
</dbReference>
<evidence type="ECO:0000256" key="10">
    <source>
        <dbReference type="ARBA" id="ARBA00022737"/>
    </source>
</evidence>
<dbReference type="SUPFAM" id="SSF48403">
    <property type="entry name" value="Ankyrin repeat"/>
    <property type="match status" value="1"/>
</dbReference>
<keyword evidence="20" id="KW-0040">ANK repeat</keyword>
<dbReference type="RefSeq" id="XP_064703102.1">
    <property type="nucleotide sequence ID" value="XM_064850215.1"/>
</dbReference>
<feature type="transmembrane region" description="Helical" evidence="21">
    <location>
        <begin position="1046"/>
        <end position="1066"/>
    </location>
</feature>
<dbReference type="SUPFAM" id="SSF55856">
    <property type="entry name" value="Cytochrome b5-like heme/steroid binding domain"/>
    <property type="match status" value="1"/>
</dbReference>
<dbReference type="PROSITE" id="PS50088">
    <property type="entry name" value="ANK_REPEAT"/>
    <property type="match status" value="1"/>
</dbReference>
<dbReference type="SMART" id="SM01117">
    <property type="entry name" value="Cyt-b5"/>
    <property type="match status" value="1"/>
</dbReference>
<evidence type="ECO:0000313" key="25">
    <source>
        <dbReference type="Proteomes" id="UP001358417"/>
    </source>
</evidence>
<organism evidence="24 25">
    <name type="scientific">Exophiala bonariae</name>
    <dbReference type="NCBI Taxonomy" id="1690606"/>
    <lineage>
        <taxon>Eukaryota</taxon>
        <taxon>Fungi</taxon>
        <taxon>Dikarya</taxon>
        <taxon>Ascomycota</taxon>
        <taxon>Pezizomycotina</taxon>
        <taxon>Eurotiomycetes</taxon>
        <taxon>Chaetothyriomycetidae</taxon>
        <taxon>Chaetothyriales</taxon>
        <taxon>Herpotrichiellaceae</taxon>
        <taxon>Exophiala</taxon>
    </lineage>
</organism>
<feature type="chain" id="PRO_5043776611" description="Cytochrome b5 heme-binding domain-containing protein" evidence="22">
    <location>
        <begin position="18"/>
        <end position="1203"/>
    </location>
</feature>
<comment type="similarity">
    <text evidence="5">Belongs to the sterol desaturase family. SCS7 subfamily.</text>
</comment>
<dbReference type="InterPro" id="IPR056884">
    <property type="entry name" value="NPHP3-like_N"/>
</dbReference>
<dbReference type="PROSITE" id="PS00191">
    <property type="entry name" value="CYTOCHROME_B5_1"/>
    <property type="match status" value="1"/>
</dbReference>
<keyword evidence="18 21" id="KW-0472">Membrane</keyword>
<dbReference type="GeneID" id="89974826"/>
<comment type="subcellular location">
    <subcellularLocation>
        <location evidence="2">Endoplasmic reticulum membrane</location>
        <topology evidence="2">Multi-pass membrane protein</topology>
    </subcellularLocation>
</comment>
<evidence type="ECO:0000256" key="15">
    <source>
        <dbReference type="ARBA" id="ARBA00023002"/>
    </source>
</evidence>
<keyword evidence="9" id="KW-0479">Metal-binding</keyword>
<evidence type="ECO:0000259" key="23">
    <source>
        <dbReference type="PROSITE" id="PS50255"/>
    </source>
</evidence>
<evidence type="ECO:0000313" key="24">
    <source>
        <dbReference type="EMBL" id="KAK5047558.1"/>
    </source>
</evidence>
<evidence type="ECO:0000256" key="8">
    <source>
        <dbReference type="ARBA" id="ARBA00022692"/>
    </source>
</evidence>
<dbReference type="InterPro" id="IPR006694">
    <property type="entry name" value="Fatty_acid_hydroxylase"/>
</dbReference>
<evidence type="ECO:0000256" key="11">
    <source>
        <dbReference type="ARBA" id="ARBA00022824"/>
    </source>
</evidence>
<keyword evidence="16" id="KW-0408">Iron</keyword>
<dbReference type="InterPro" id="IPR036770">
    <property type="entry name" value="Ankyrin_rpt-contain_sf"/>
</dbReference>
<dbReference type="PANTHER" id="PTHR12863:SF1">
    <property type="entry name" value="FATTY ACID 2-HYDROXYLASE"/>
    <property type="match status" value="1"/>
</dbReference>
<dbReference type="InterPro" id="IPR002110">
    <property type="entry name" value="Ankyrin_rpt"/>
</dbReference>
<keyword evidence="14 21" id="KW-1133">Transmembrane helix</keyword>
<evidence type="ECO:0000256" key="6">
    <source>
        <dbReference type="ARBA" id="ARBA00022516"/>
    </source>
</evidence>
<dbReference type="GO" id="GO:0005506">
    <property type="term" value="F:iron ion binding"/>
    <property type="evidence" value="ECO:0007669"/>
    <property type="project" value="InterPro"/>
</dbReference>
<evidence type="ECO:0000256" key="2">
    <source>
        <dbReference type="ARBA" id="ARBA00004477"/>
    </source>
</evidence>
<keyword evidence="6" id="KW-0444">Lipid biosynthesis</keyword>
<evidence type="ECO:0000256" key="16">
    <source>
        <dbReference type="ARBA" id="ARBA00023004"/>
    </source>
</evidence>
<name>A0AAV9N3T9_9EURO</name>
<evidence type="ECO:0000256" key="14">
    <source>
        <dbReference type="ARBA" id="ARBA00022989"/>
    </source>
</evidence>
<sequence length="1203" mass="135497">MAELLGLIASCVNIVQGLDAICTAAKENIHLGESARKELVILVGKISSYRGIIAGIQLQAELDKIAGFDRLLALNHVNGPLKACEEATILINKRIAGLSKRIHFGKIVDKATAISLRAFDDALPVLQLALHADQRVITIEVENYVRAIHEDLSIVVSNTDAIRDEITEMKQLIEGQQLSNLSELEAFELNEVRQWLSKCDPKSTYEQCLNKISGESGRWFLERAFDDWLENGSRAKLFWLKGNSGPGGNTRAKVLWLIGNSGSGKTTLLSAAIRHLRTKIPWATRPLSAYFYCSFAVKETQSASNVLGSLLSQLLEQVQGVSAAIKAAHASSRHQESGSKGPSIEELENLLTRGCALSQKDILLFVDAPNESDEAEEILESLLRVARKCANLRLMIASTPDLDLQQMTGTTPFIQVDMNSGNVNQDISAYVDQRLSQEKRLRKLPTLVQQNVRLVFSENTQGSFRWAECQLTALIENARSISQIERALQSVSPTLEGLYIATLDAVPSSDRPLLRAALHWLMFGERPLRIEEIGEAMVFKGNGSSIQPEDRLFPESAEEILRRCPMLIEYNASSKYAALAHSSVQQFLASEQCRLSSVWEFHFDRVEDLGALACLTVDYLNQPVFRSGYCLVKQDANVRMKEWPLLKYVSSTWPSYATQLPSGQYKQRMENAMKSLFATFTLPRGGNFGSWVQIHLPRHLHHNQCLSHPLYYMARAGIDEVVEMIVAMEGRGVLELQGGSRESTPLHVACAYGRTSTVKLLLELGSDPNERNGSGERGLAWAKVHKYFDIYDLLLQYGAKPLGEEYRKTLGRTLPTLLQAEVEAHNTKKSCYVTIGERVFDVTDFLEDHPGGPEFILEYGGKDVKAIMEDEVSHFHSEAAYEILEESLIAFVTTDAVLKTATKSTHPDEVVPLPATANGNAQLKEQGVNTEDLPSRAVFETTGMSSAEDLSKDTDLGADWKTHKFLDLNRPLFTQMLFSKFSKEFYLEQVHRPRHYRGGDSAPLFGNFLEPLSMTPWYIIPLLWLPPVTYGSVIGFANLSSPFVAASYWLLGLFLWTLVEYLLHRFVFHLDYYLPDHPVFLTLHFLLHGIHHYLPMDKYRLVMPPTLFLILATPFYKLAHTVFWYDWYVAVTVFSGGIFGYICYDCTHYWLHHRSLPSYVRDLKKYHLAHHYQNFELGFGVTSKFWDYVWGTQLEYAKPIKSS</sequence>
<dbReference type="GO" id="GO:0020037">
    <property type="term" value="F:heme binding"/>
    <property type="evidence" value="ECO:0007669"/>
    <property type="project" value="InterPro"/>
</dbReference>
<dbReference type="Gene3D" id="3.10.120.10">
    <property type="entry name" value="Cytochrome b5-like heme/steroid binding domain"/>
    <property type="match status" value="1"/>
</dbReference>
<dbReference type="Gene3D" id="1.25.40.20">
    <property type="entry name" value="Ankyrin repeat-containing domain"/>
    <property type="match status" value="1"/>
</dbReference>
<dbReference type="InterPro" id="IPR014430">
    <property type="entry name" value="Scs7"/>
</dbReference>
<gene>
    <name evidence="24" type="ORF">LTR84_006655</name>
</gene>
<keyword evidence="12" id="KW-0276">Fatty acid metabolism</keyword>
<dbReference type="EMBL" id="JAVRRD010000025">
    <property type="protein sequence ID" value="KAK5047558.1"/>
    <property type="molecule type" value="Genomic_DNA"/>
</dbReference>
<comment type="caution">
    <text evidence="24">The sequence shown here is derived from an EMBL/GenBank/DDBJ whole genome shotgun (WGS) entry which is preliminary data.</text>
</comment>
<feature type="domain" description="Cytochrome b5 heme-binding" evidence="23">
    <location>
        <begin position="814"/>
        <end position="893"/>
    </location>
</feature>
<keyword evidence="25" id="KW-1185">Reference proteome</keyword>
<keyword evidence="17" id="KW-0443">Lipid metabolism</keyword>
<dbReference type="PROSITE" id="PS50255">
    <property type="entry name" value="CYTOCHROME_B5_2"/>
    <property type="match status" value="1"/>
</dbReference>
<feature type="transmembrane region" description="Helical" evidence="21">
    <location>
        <begin position="1017"/>
        <end position="1039"/>
    </location>
</feature>
<keyword evidence="13" id="KW-0862">Zinc</keyword>
<dbReference type="GO" id="GO:0080132">
    <property type="term" value="F:fatty acid 2-hydroxylase activity"/>
    <property type="evidence" value="ECO:0007669"/>
    <property type="project" value="InterPro"/>
</dbReference>